<organism evidence="8 9">
    <name type="scientific">Echinococcus multilocularis</name>
    <name type="common">Fox tapeworm</name>
    <dbReference type="NCBI Taxonomy" id="6211"/>
    <lineage>
        <taxon>Eukaryota</taxon>
        <taxon>Metazoa</taxon>
        <taxon>Spiralia</taxon>
        <taxon>Lophotrochozoa</taxon>
        <taxon>Platyhelminthes</taxon>
        <taxon>Cestoda</taxon>
        <taxon>Eucestoda</taxon>
        <taxon>Cyclophyllidea</taxon>
        <taxon>Taeniidae</taxon>
        <taxon>Echinococcus</taxon>
    </lineage>
</organism>
<feature type="compositionally biased region" description="Basic residues" evidence="7">
    <location>
        <begin position="198"/>
        <end position="217"/>
    </location>
</feature>
<dbReference type="GO" id="GO:0005886">
    <property type="term" value="C:plasma membrane"/>
    <property type="evidence" value="ECO:0007669"/>
    <property type="project" value="UniProtKB-SubCell"/>
</dbReference>
<dbReference type="OrthoDB" id="18937at2759"/>
<sequence>MSNVGATAAPADSSTHSSSSVTATTARSCNTTTATPTSLPTPQKASAIGMHMASLAAVLEALLLGLYNTYVRQLVAPRRGANLFSALPPFASGSVFCGPLDITKTKEDQETEIVESFLHLFPKRDSTAHVVEECQLTACNRWRVLCLLCRISIERINDLSDRGREALCHLALLLGPRGLREHRFPPPVATVTADVSPPRRRRRSRWQRFARHHHQERHSKGAPPPSLPFEPRASTPLQGSQRQSDRVIAAAARLDLARITAPLRSVPAVQRDGTSTSMGMQPSLNMTGPCDCKDAALIDTKGKDEENDSENDFDLSISRTPTSSVTSTDSGSGTSVETGSNASLCSDDDVNVDVFDGSFDILNEEGEEDDEDEEYGDEVDKSLEHHAPAPINDVLERKCNLNASNVDNEVAGPSKGEKDETFTNAQSTLEDCEPIDDNDVDEDDIVTANSHSSCILDPLHQQQHQQQEQLCQQQLPQQQESHTPTAPVARISDFDEKKKSKRHQFHGLRRGSGVGSGGHTKAEMVGMLVASVRIPRLPAQFVLDLLPGLHFALTTTQSHLAATAVDALAQRANLELWSNVLLYTNSIRNSKVYVHAATASLDQNCIAVSARQSNQSNGLRTLRGISPGGSRASSIAGSGASSTLEEERRPASPVTVIETSRQSKVPMAITNASFQAVRPEEDIPLMVNGERVSSVGNNALTASAPPPSPLRSTPSYQNEEGSPPRKLQPRSKSFSPQHKRTALPLPSRGFLCLNCASCNSCGPSSRQRTLSFNSRPFGALRNSRPKSPYNLKVTFADESGIGNREVLSPPLPAPLPASPPTPRSI</sequence>
<keyword evidence="9" id="KW-1185">Reference proteome</keyword>
<gene>
    <name evidence="8" type="ORF">EmuJ_000712100</name>
</gene>
<dbReference type="InterPro" id="IPR018619">
    <property type="entry name" value="Hyccin"/>
</dbReference>
<evidence type="ECO:0000313" key="9">
    <source>
        <dbReference type="Proteomes" id="UP000017246"/>
    </source>
</evidence>
<keyword evidence="3" id="KW-1003">Cell membrane</keyword>
<keyword evidence="5" id="KW-0472">Membrane</keyword>
<evidence type="ECO:0000256" key="4">
    <source>
        <dbReference type="ARBA" id="ARBA00022490"/>
    </source>
</evidence>
<evidence type="ECO:0000256" key="6">
    <source>
        <dbReference type="ARBA" id="ARBA00034482"/>
    </source>
</evidence>
<comment type="similarity">
    <text evidence="6">Belongs to the Hyccin family.</text>
</comment>
<dbReference type="Proteomes" id="UP000017246">
    <property type="component" value="Unassembled WGS sequence"/>
</dbReference>
<protein>
    <submittedName>
        <fullName evidence="8">Hyccin</fullName>
    </submittedName>
</protein>
<feature type="region of interest" description="Disordered" evidence="7">
    <location>
        <begin position="618"/>
        <end position="659"/>
    </location>
</feature>
<feature type="region of interest" description="Disordered" evidence="7">
    <location>
        <begin position="183"/>
        <end position="245"/>
    </location>
</feature>
<dbReference type="OMA" id="RNSKVYV"/>
<evidence type="ECO:0000256" key="2">
    <source>
        <dbReference type="ARBA" id="ARBA00004514"/>
    </source>
</evidence>
<accession>A0A068Y8K8</accession>
<proteinExistence type="inferred from homology"/>
<evidence type="ECO:0000256" key="5">
    <source>
        <dbReference type="ARBA" id="ARBA00023136"/>
    </source>
</evidence>
<reference evidence="8" key="1">
    <citation type="journal article" date="2013" name="Nature">
        <title>The genomes of four tapeworm species reveal adaptations to parasitism.</title>
        <authorList>
            <person name="Tsai I.J."/>
            <person name="Zarowiecki M."/>
            <person name="Holroyd N."/>
            <person name="Garciarrubio A."/>
            <person name="Sanchez-Flores A."/>
            <person name="Brooks K.L."/>
            <person name="Tracey A."/>
            <person name="Bobes R.J."/>
            <person name="Fragoso G."/>
            <person name="Sciutto E."/>
            <person name="Aslett M."/>
            <person name="Beasley H."/>
            <person name="Bennett H.M."/>
            <person name="Cai J."/>
            <person name="Camicia F."/>
            <person name="Clark R."/>
            <person name="Cucher M."/>
            <person name="De Silva N."/>
            <person name="Day T.A."/>
            <person name="Deplazes P."/>
            <person name="Estrada K."/>
            <person name="Fernandez C."/>
            <person name="Holland P.W."/>
            <person name="Hou J."/>
            <person name="Hu S."/>
            <person name="Huckvale T."/>
            <person name="Hung S.S."/>
            <person name="Kamenetzky L."/>
            <person name="Keane J.A."/>
            <person name="Kiss F."/>
            <person name="Koziol U."/>
            <person name="Lambert O."/>
            <person name="Liu K."/>
            <person name="Luo X."/>
            <person name="Luo Y."/>
            <person name="Macchiaroli N."/>
            <person name="Nichol S."/>
            <person name="Paps J."/>
            <person name="Parkinson J."/>
            <person name="Pouchkina-Stantcheva N."/>
            <person name="Riddiford N."/>
            <person name="Rosenzvit M."/>
            <person name="Salinas G."/>
            <person name="Wasmuth J.D."/>
            <person name="Zamanian M."/>
            <person name="Zheng Y."/>
            <person name="Cai X."/>
            <person name="Soberon X."/>
            <person name="Olson P.D."/>
            <person name="Laclette J.P."/>
            <person name="Brehm K."/>
            <person name="Berriman M."/>
            <person name="Garciarrubio A."/>
            <person name="Bobes R.J."/>
            <person name="Fragoso G."/>
            <person name="Sanchez-Flores A."/>
            <person name="Estrada K."/>
            <person name="Cevallos M.A."/>
            <person name="Morett E."/>
            <person name="Gonzalez V."/>
            <person name="Portillo T."/>
            <person name="Ochoa-Leyva A."/>
            <person name="Jose M.V."/>
            <person name="Sciutto E."/>
            <person name="Landa A."/>
            <person name="Jimenez L."/>
            <person name="Valdes V."/>
            <person name="Carrero J.C."/>
            <person name="Larralde C."/>
            <person name="Morales-Montor J."/>
            <person name="Limon-Lason J."/>
            <person name="Soberon X."/>
            <person name="Laclette J.P."/>
        </authorList>
    </citation>
    <scope>NUCLEOTIDE SEQUENCE [LARGE SCALE GENOMIC DNA]</scope>
</reference>
<dbReference type="PANTHER" id="PTHR31220:SF1">
    <property type="entry name" value="GH21176P"/>
    <property type="match status" value="1"/>
</dbReference>
<dbReference type="EMBL" id="LN902842">
    <property type="protein sequence ID" value="CDS39586.1"/>
    <property type="molecule type" value="Genomic_DNA"/>
</dbReference>
<feature type="region of interest" description="Disordered" evidence="7">
    <location>
        <begin position="459"/>
        <end position="518"/>
    </location>
</feature>
<feature type="region of interest" description="Disordered" evidence="7">
    <location>
        <begin position="303"/>
        <end position="349"/>
    </location>
</feature>
<feature type="compositionally biased region" description="Low complexity" evidence="7">
    <location>
        <begin position="316"/>
        <end position="340"/>
    </location>
</feature>
<dbReference type="AlphaFoldDB" id="A0A068Y8K8"/>
<dbReference type="GO" id="GO:0072659">
    <property type="term" value="P:protein localization to plasma membrane"/>
    <property type="evidence" value="ECO:0007669"/>
    <property type="project" value="TreeGrafter"/>
</dbReference>
<reference evidence="8" key="2">
    <citation type="submission" date="2015-11" db="EMBL/GenBank/DDBJ databases">
        <authorList>
            <person name="Zhang Y."/>
            <person name="Guo Z."/>
        </authorList>
    </citation>
    <scope>NUCLEOTIDE SEQUENCE</scope>
</reference>
<evidence type="ECO:0000313" key="8">
    <source>
        <dbReference type="EMBL" id="CDS39586.1"/>
    </source>
</evidence>
<feature type="region of interest" description="Disordered" evidence="7">
    <location>
        <begin position="1"/>
        <end position="42"/>
    </location>
</feature>
<feature type="compositionally biased region" description="Low complexity" evidence="7">
    <location>
        <begin position="623"/>
        <end position="642"/>
    </location>
</feature>
<feature type="compositionally biased region" description="Polar residues" evidence="7">
    <location>
        <begin position="272"/>
        <end position="286"/>
    </location>
</feature>
<feature type="compositionally biased region" description="Pro residues" evidence="7">
    <location>
        <begin position="809"/>
        <end position="825"/>
    </location>
</feature>
<dbReference type="GO" id="GO:0005829">
    <property type="term" value="C:cytosol"/>
    <property type="evidence" value="ECO:0007669"/>
    <property type="project" value="UniProtKB-SubCell"/>
</dbReference>
<dbReference type="GO" id="GO:0046854">
    <property type="term" value="P:phosphatidylinositol phosphate biosynthetic process"/>
    <property type="evidence" value="ECO:0007669"/>
    <property type="project" value="TreeGrafter"/>
</dbReference>
<dbReference type="Pfam" id="PF09790">
    <property type="entry name" value="Hyccin"/>
    <property type="match status" value="1"/>
</dbReference>
<feature type="region of interest" description="Disordered" evidence="7">
    <location>
        <begin position="697"/>
        <end position="742"/>
    </location>
</feature>
<comment type="subcellular location">
    <subcellularLocation>
        <location evidence="1">Cell membrane</location>
    </subcellularLocation>
    <subcellularLocation>
        <location evidence="2">Cytoplasm</location>
        <location evidence="2">Cytosol</location>
    </subcellularLocation>
</comment>
<evidence type="ECO:0000256" key="1">
    <source>
        <dbReference type="ARBA" id="ARBA00004236"/>
    </source>
</evidence>
<feature type="region of interest" description="Disordered" evidence="7">
    <location>
        <begin position="267"/>
        <end position="288"/>
    </location>
</feature>
<feature type="region of interest" description="Disordered" evidence="7">
    <location>
        <begin position="799"/>
        <end position="825"/>
    </location>
</feature>
<dbReference type="PANTHER" id="PTHR31220">
    <property type="entry name" value="HYCCIN RELATED"/>
    <property type="match status" value="1"/>
</dbReference>
<evidence type="ECO:0000256" key="7">
    <source>
        <dbReference type="SAM" id="MobiDB-lite"/>
    </source>
</evidence>
<name>A0A068Y8K8_ECHMU</name>
<keyword evidence="4" id="KW-0963">Cytoplasm</keyword>
<feature type="compositionally biased region" description="Low complexity" evidence="7">
    <location>
        <begin position="459"/>
        <end position="480"/>
    </location>
</feature>
<evidence type="ECO:0000256" key="3">
    <source>
        <dbReference type="ARBA" id="ARBA00022475"/>
    </source>
</evidence>
<feature type="compositionally biased region" description="Basic residues" evidence="7">
    <location>
        <begin position="499"/>
        <end position="509"/>
    </location>
</feature>